<dbReference type="Gene3D" id="3.90.1750.20">
    <property type="entry name" value="Putative Large Serine Recombinase, Chain B, Domain 2"/>
    <property type="match status" value="1"/>
</dbReference>
<gene>
    <name evidence="3" type="ORF">SAMN02745138_01586</name>
</gene>
<dbReference type="GO" id="GO:0000150">
    <property type="term" value="F:DNA strand exchange activity"/>
    <property type="evidence" value="ECO:0007669"/>
    <property type="project" value="InterPro"/>
</dbReference>
<dbReference type="RefSeq" id="WP_014078520.1">
    <property type="nucleotide sequence ID" value="NZ_FRAH01000024.1"/>
</dbReference>
<feature type="domain" description="Recombinase" evidence="2">
    <location>
        <begin position="167"/>
        <end position="311"/>
    </location>
</feature>
<dbReference type="SMART" id="SM00857">
    <property type="entry name" value="Resolvase"/>
    <property type="match status" value="1"/>
</dbReference>
<dbReference type="PANTHER" id="PTHR30461">
    <property type="entry name" value="DNA-INVERTASE FROM LAMBDOID PROPHAGE"/>
    <property type="match status" value="1"/>
</dbReference>
<dbReference type="OrthoDB" id="9784557at2"/>
<dbReference type="Pfam" id="PF07508">
    <property type="entry name" value="Recombinase"/>
    <property type="match status" value="1"/>
</dbReference>
<protein>
    <submittedName>
        <fullName evidence="3">Site-specific DNA recombinase</fullName>
    </submittedName>
</protein>
<dbReference type="Proteomes" id="UP000183975">
    <property type="component" value="Unassembled WGS sequence"/>
</dbReference>
<organism evidence="3 4">
    <name type="scientific">Anaerotignum lactatifermentans DSM 14214</name>
    <dbReference type="NCBI Taxonomy" id="1121323"/>
    <lineage>
        <taxon>Bacteria</taxon>
        <taxon>Bacillati</taxon>
        <taxon>Bacillota</taxon>
        <taxon>Clostridia</taxon>
        <taxon>Lachnospirales</taxon>
        <taxon>Anaerotignaceae</taxon>
        <taxon>Anaerotignum</taxon>
    </lineage>
</organism>
<dbReference type="PANTHER" id="PTHR30461:SF23">
    <property type="entry name" value="DNA RECOMBINASE-RELATED"/>
    <property type="match status" value="1"/>
</dbReference>
<evidence type="ECO:0000259" key="2">
    <source>
        <dbReference type="PROSITE" id="PS51737"/>
    </source>
</evidence>
<dbReference type="InterPro" id="IPR006119">
    <property type="entry name" value="Resolv_N"/>
</dbReference>
<dbReference type="InterPro" id="IPR036162">
    <property type="entry name" value="Resolvase-like_N_sf"/>
</dbReference>
<dbReference type="AlphaFoldDB" id="A0A1M6RRY9"/>
<dbReference type="EMBL" id="FRAH01000024">
    <property type="protein sequence ID" value="SHK35206.1"/>
    <property type="molecule type" value="Genomic_DNA"/>
</dbReference>
<sequence length="640" mass="74207">MANRQTEEKITALYERLSRDDDLTGDSNSILNQKRYLESYAAQRGYTNIVHYTDDGWSGGNFDRPAWKRLVADIEAGKVAHLLCKDLSRIGRNYLQTGFYTEVMFRQNGVHFVAVANNIDSEEQDSGEFAPFLNIMNEWYLRDQSKKVSAAYRVKGKAGKPTTNNAIYGYKKDPEDKDHWLVDEEAATVVRRIFRLAVEGHGPYEISKMLTAEKVECPAYYLARNGRGSRKNTVDTSRPYDWYGFTVSSMLEKPEYMGHTVNFRSSKKSYRDKRVKNDPSDWLIFENTHEAIVDPETWQLAQQVKRTVRRTDTTGVANPLTGLVFCADCGAKMYNHRGKHTRADGKEYRNDTYNCSTYCLTIERETQMCFSHSVSTKALNALILETIRTTASYAIQNREEFIQKVRSISQVRQQEAAKELKRKVAKERRRSAELDVLIKKLYETYAMGKLEEKRFELLCAEYEKEQAELEQLLASEQAQLNQFHEDTDRASHFLALAQKYTDFTELTAPMIHEFVEKILVHAPDRSTGERVQEIEIYLNFIGKFEVPMPEPTEEELAAEEKRRQKRIRDHEKYLRQKERKQKIAEGLIVPGEPYQLVCQCCGESFQSIRPNAKFCKPACREKFYRQEKRKAKETEASQTA</sequence>
<accession>A0A1M6RRY9</accession>
<reference evidence="3 4" key="1">
    <citation type="submission" date="2016-11" db="EMBL/GenBank/DDBJ databases">
        <authorList>
            <person name="Jaros S."/>
            <person name="Januszkiewicz K."/>
            <person name="Wedrychowicz H."/>
        </authorList>
    </citation>
    <scope>NUCLEOTIDE SEQUENCE [LARGE SCALE GENOMIC DNA]</scope>
    <source>
        <strain evidence="3 4">DSM 14214</strain>
    </source>
</reference>
<dbReference type="InterPro" id="IPR025378">
    <property type="entry name" value="DUF4368"/>
</dbReference>
<dbReference type="Gene3D" id="3.40.50.1390">
    <property type="entry name" value="Resolvase, N-terminal catalytic domain"/>
    <property type="match status" value="1"/>
</dbReference>
<dbReference type="CDD" id="cd03770">
    <property type="entry name" value="SR_TndX_transposase"/>
    <property type="match status" value="1"/>
</dbReference>
<dbReference type="GeneID" id="75164473"/>
<dbReference type="PROSITE" id="PS51737">
    <property type="entry name" value="RECOMBINASE_DNA_BIND"/>
    <property type="match status" value="1"/>
</dbReference>
<dbReference type="InterPro" id="IPR011109">
    <property type="entry name" value="DNA_bind_recombinase_dom"/>
</dbReference>
<proteinExistence type="predicted"/>
<dbReference type="GO" id="GO:0003677">
    <property type="term" value="F:DNA binding"/>
    <property type="evidence" value="ECO:0007669"/>
    <property type="project" value="InterPro"/>
</dbReference>
<dbReference type="Pfam" id="PF00239">
    <property type="entry name" value="Resolvase"/>
    <property type="match status" value="1"/>
</dbReference>
<dbReference type="Pfam" id="PF13408">
    <property type="entry name" value="Zn_ribbon_recom"/>
    <property type="match status" value="1"/>
</dbReference>
<name>A0A1M6RRY9_9FIRM</name>
<evidence type="ECO:0000256" key="1">
    <source>
        <dbReference type="SAM" id="Coils"/>
    </source>
</evidence>
<dbReference type="Pfam" id="PF14287">
    <property type="entry name" value="DUF4368"/>
    <property type="match status" value="1"/>
</dbReference>
<evidence type="ECO:0000313" key="4">
    <source>
        <dbReference type="Proteomes" id="UP000183975"/>
    </source>
</evidence>
<evidence type="ECO:0000313" key="3">
    <source>
        <dbReference type="EMBL" id="SHK35206.1"/>
    </source>
</evidence>
<dbReference type="InterPro" id="IPR050639">
    <property type="entry name" value="SSR_resolvase"/>
</dbReference>
<feature type="coiled-coil region" evidence="1">
    <location>
        <begin position="410"/>
        <end position="486"/>
    </location>
</feature>
<keyword evidence="1" id="KW-0175">Coiled coil</keyword>
<dbReference type="SUPFAM" id="SSF53041">
    <property type="entry name" value="Resolvase-like"/>
    <property type="match status" value="1"/>
</dbReference>
<keyword evidence="4" id="KW-1185">Reference proteome</keyword>
<dbReference type="InterPro" id="IPR038109">
    <property type="entry name" value="DNA_bind_recomb_sf"/>
</dbReference>
<dbReference type="InterPro" id="IPR025827">
    <property type="entry name" value="Zn_ribbon_recom_dom"/>
</dbReference>